<accession>A0A6S6U5M7</accession>
<evidence type="ECO:0000256" key="1">
    <source>
        <dbReference type="SAM" id="Phobius"/>
    </source>
</evidence>
<dbReference type="AlphaFoldDB" id="A0A6S6U5M7"/>
<gene>
    <name evidence="2" type="ORF">HELGO_WM9189</name>
</gene>
<evidence type="ECO:0000313" key="2">
    <source>
        <dbReference type="EMBL" id="CAA6828316.1"/>
    </source>
</evidence>
<keyword evidence="1" id="KW-0472">Membrane</keyword>
<name>A0A6S6U5M7_9GAMM</name>
<sequence>METQIAAAAGSNGSLASVGHSLASVGTASKAFALVHPMTMAVAGGVLLGMGAYHTLGKVFKKKDTTVSVPVQEAVAT</sequence>
<proteinExistence type="predicted"/>
<keyword evidence="1" id="KW-0812">Transmembrane</keyword>
<protein>
    <submittedName>
        <fullName evidence="2">Uncharacterized protein</fullName>
    </submittedName>
</protein>
<organism evidence="2">
    <name type="scientific">uncultured Thiotrichaceae bacterium</name>
    <dbReference type="NCBI Taxonomy" id="298394"/>
    <lineage>
        <taxon>Bacteria</taxon>
        <taxon>Pseudomonadati</taxon>
        <taxon>Pseudomonadota</taxon>
        <taxon>Gammaproteobacteria</taxon>
        <taxon>Thiotrichales</taxon>
        <taxon>Thiotrichaceae</taxon>
        <taxon>environmental samples</taxon>
    </lineage>
</organism>
<reference evidence="2" key="1">
    <citation type="submission" date="2020-01" db="EMBL/GenBank/DDBJ databases">
        <authorList>
            <person name="Meier V. D."/>
            <person name="Meier V D."/>
        </authorList>
    </citation>
    <scope>NUCLEOTIDE SEQUENCE</scope>
    <source>
        <strain evidence="2">HLG_WM_MAG_07</strain>
    </source>
</reference>
<dbReference type="EMBL" id="CACVAY010000148">
    <property type="protein sequence ID" value="CAA6828316.1"/>
    <property type="molecule type" value="Genomic_DNA"/>
</dbReference>
<feature type="transmembrane region" description="Helical" evidence="1">
    <location>
        <begin position="31"/>
        <end position="53"/>
    </location>
</feature>
<keyword evidence="1" id="KW-1133">Transmembrane helix</keyword>